<keyword evidence="5 7" id="KW-1133">Transmembrane helix</keyword>
<feature type="transmembrane region" description="Helical" evidence="7">
    <location>
        <begin position="297"/>
        <end position="315"/>
    </location>
</feature>
<dbReference type="AlphaFoldDB" id="A0A1G8BIV3"/>
<accession>A0A1G8BIV3</accession>
<feature type="transmembrane region" description="Helical" evidence="7">
    <location>
        <begin position="214"/>
        <end position="238"/>
    </location>
</feature>
<dbReference type="GO" id="GO:0005886">
    <property type="term" value="C:plasma membrane"/>
    <property type="evidence" value="ECO:0007669"/>
    <property type="project" value="UniProtKB-SubCell"/>
</dbReference>
<evidence type="ECO:0000313" key="9">
    <source>
        <dbReference type="EMBL" id="SDH32490.1"/>
    </source>
</evidence>
<feature type="transmembrane region" description="Helical" evidence="7">
    <location>
        <begin position="358"/>
        <end position="379"/>
    </location>
</feature>
<keyword evidence="3" id="KW-1003">Cell membrane</keyword>
<dbReference type="InterPro" id="IPR020846">
    <property type="entry name" value="MFS_dom"/>
</dbReference>
<protein>
    <submittedName>
        <fullName evidence="9">MFS transporter, DHA1 family, multidrug resistance protein B</fullName>
    </submittedName>
</protein>
<keyword evidence="10" id="KW-1185">Reference proteome</keyword>
<dbReference type="RefSeq" id="WP_090058415.1">
    <property type="nucleotide sequence ID" value="NZ_FNCC01000019.1"/>
</dbReference>
<dbReference type="GO" id="GO:0022857">
    <property type="term" value="F:transmembrane transporter activity"/>
    <property type="evidence" value="ECO:0007669"/>
    <property type="project" value="InterPro"/>
</dbReference>
<dbReference type="SUPFAM" id="SSF103473">
    <property type="entry name" value="MFS general substrate transporter"/>
    <property type="match status" value="1"/>
</dbReference>
<evidence type="ECO:0000313" key="10">
    <source>
        <dbReference type="Proteomes" id="UP000199623"/>
    </source>
</evidence>
<name>A0A1G8BIV3_9PSEU</name>
<feature type="transmembrane region" description="Helical" evidence="7">
    <location>
        <begin position="385"/>
        <end position="403"/>
    </location>
</feature>
<keyword evidence="4 7" id="KW-0812">Transmembrane</keyword>
<feature type="transmembrane region" description="Helical" evidence="7">
    <location>
        <begin position="73"/>
        <end position="91"/>
    </location>
</feature>
<dbReference type="InterPro" id="IPR050171">
    <property type="entry name" value="MFS_Transporters"/>
</dbReference>
<evidence type="ECO:0000256" key="5">
    <source>
        <dbReference type="ARBA" id="ARBA00022989"/>
    </source>
</evidence>
<keyword evidence="6 7" id="KW-0472">Membrane</keyword>
<organism evidence="9 10">
    <name type="scientific">Lentzea fradiae</name>
    <dbReference type="NCBI Taxonomy" id="200378"/>
    <lineage>
        <taxon>Bacteria</taxon>
        <taxon>Bacillati</taxon>
        <taxon>Actinomycetota</taxon>
        <taxon>Actinomycetes</taxon>
        <taxon>Pseudonocardiales</taxon>
        <taxon>Pseudonocardiaceae</taxon>
        <taxon>Lentzea</taxon>
    </lineage>
</organism>
<feature type="transmembrane region" description="Helical" evidence="7">
    <location>
        <begin position="139"/>
        <end position="160"/>
    </location>
</feature>
<feature type="transmembrane region" description="Helical" evidence="7">
    <location>
        <begin position="97"/>
        <end position="118"/>
    </location>
</feature>
<evidence type="ECO:0000256" key="6">
    <source>
        <dbReference type="ARBA" id="ARBA00023136"/>
    </source>
</evidence>
<dbReference type="OrthoDB" id="9793283at2"/>
<dbReference type="PROSITE" id="PS50850">
    <property type="entry name" value="MFS"/>
    <property type="match status" value="1"/>
</dbReference>
<reference evidence="10" key="1">
    <citation type="submission" date="2016-10" db="EMBL/GenBank/DDBJ databases">
        <authorList>
            <person name="Varghese N."/>
            <person name="Submissions S."/>
        </authorList>
    </citation>
    <scope>NUCLEOTIDE SEQUENCE [LARGE SCALE GENOMIC DNA]</scope>
    <source>
        <strain evidence="10">CGMCC 4.3506</strain>
    </source>
</reference>
<dbReference type="Pfam" id="PF07690">
    <property type="entry name" value="MFS_1"/>
    <property type="match status" value="1"/>
</dbReference>
<dbReference type="EMBL" id="FNCC01000019">
    <property type="protein sequence ID" value="SDH32490.1"/>
    <property type="molecule type" value="Genomic_DNA"/>
</dbReference>
<evidence type="ECO:0000259" key="8">
    <source>
        <dbReference type="PROSITE" id="PS50850"/>
    </source>
</evidence>
<comment type="subcellular location">
    <subcellularLocation>
        <location evidence="1">Cell membrane</location>
        <topology evidence="1">Multi-pass membrane protein</topology>
    </subcellularLocation>
</comment>
<feature type="transmembrane region" description="Helical" evidence="7">
    <location>
        <begin position="12"/>
        <end position="35"/>
    </location>
</feature>
<feature type="transmembrane region" description="Helical" evidence="7">
    <location>
        <begin position="41"/>
        <end position="61"/>
    </location>
</feature>
<dbReference type="PANTHER" id="PTHR23517">
    <property type="entry name" value="RESISTANCE PROTEIN MDTM, PUTATIVE-RELATED-RELATED"/>
    <property type="match status" value="1"/>
</dbReference>
<sequence length="412" mass="43662">MRLGELHPNLRLRITVAFVERTLNTIITPLMAIYLASEVGAVRAGLLVGAAVVLAVVASLLGGPVADGRGRRLPLLVGTSGTAVAFLGMAAASSPWWGSAVAVFAFYVLNNVVSNFALPANEAMIVDVTPVRHRKAVYTIQYWTVNAALAVGALVASFLYSGYFTAMLTVAAAVAGVAALVSLRYLTETMPEADGRPRFGELLRGYADALRDRLFLRLVAGMTLWLGLETQLVGYIGVRLAQSYPQRREWLALGPWHVHLNGVEVLGVLRAENTLLIVALAAFSGRLARGLADRPRVYLGIALFTTGTVVLALGADLVVLMTAVLVLTIGELLHIPVMQAMLAGLVPEHARTRYMAVFKLDIQGGLLISAAGISAGAVLPPWGMAVAFCALAALIVTSYRPVLARQAVVSST</sequence>
<dbReference type="Proteomes" id="UP000199623">
    <property type="component" value="Unassembled WGS sequence"/>
</dbReference>
<keyword evidence="2" id="KW-0813">Transport</keyword>
<dbReference type="STRING" id="200378.SAMN05216553_11965"/>
<evidence type="ECO:0000256" key="2">
    <source>
        <dbReference type="ARBA" id="ARBA00022448"/>
    </source>
</evidence>
<evidence type="ECO:0000256" key="1">
    <source>
        <dbReference type="ARBA" id="ARBA00004651"/>
    </source>
</evidence>
<dbReference type="InterPro" id="IPR011701">
    <property type="entry name" value="MFS"/>
</dbReference>
<evidence type="ECO:0000256" key="7">
    <source>
        <dbReference type="SAM" id="Phobius"/>
    </source>
</evidence>
<dbReference type="PANTHER" id="PTHR23517:SF3">
    <property type="entry name" value="INTEGRAL MEMBRANE TRANSPORT PROTEIN"/>
    <property type="match status" value="1"/>
</dbReference>
<proteinExistence type="predicted"/>
<feature type="transmembrane region" description="Helical" evidence="7">
    <location>
        <begin position="258"/>
        <end position="285"/>
    </location>
</feature>
<gene>
    <name evidence="9" type="ORF">SAMN05216553_11965</name>
</gene>
<dbReference type="Gene3D" id="1.20.1250.20">
    <property type="entry name" value="MFS general substrate transporter like domains"/>
    <property type="match status" value="1"/>
</dbReference>
<feature type="transmembrane region" description="Helical" evidence="7">
    <location>
        <begin position="166"/>
        <end position="186"/>
    </location>
</feature>
<evidence type="ECO:0000256" key="3">
    <source>
        <dbReference type="ARBA" id="ARBA00022475"/>
    </source>
</evidence>
<dbReference type="InterPro" id="IPR036259">
    <property type="entry name" value="MFS_trans_sf"/>
</dbReference>
<feature type="domain" description="Major facilitator superfamily (MFS) profile" evidence="8">
    <location>
        <begin position="1"/>
        <end position="410"/>
    </location>
</feature>
<feature type="transmembrane region" description="Helical" evidence="7">
    <location>
        <begin position="321"/>
        <end position="346"/>
    </location>
</feature>
<evidence type="ECO:0000256" key="4">
    <source>
        <dbReference type="ARBA" id="ARBA00022692"/>
    </source>
</evidence>